<name>A0A8W8N5A3_MAGGI</name>
<feature type="compositionally biased region" description="Polar residues" evidence="1">
    <location>
        <begin position="195"/>
        <end position="228"/>
    </location>
</feature>
<keyword evidence="3" id="KW-1185">Reference proteome</keyword>
<sequence length="228" mass="25928">MNMYLRPSEIRFSRDSIGCIFRSCYFSPIGETLDDILTGTIDVNSIPCISVCKRNGYWFTTDNKRLWVFQQAEKRGKCSKIYVRSTSCIYGRKFTTKNDGLNVRVRGDPGGSIWRRMSFTNSNSEETAVKTLASIYTRPPSIANGIVHQHRNNDHAGIRYKNHENDVEITNRCLMSDLVLDKPDLEQDVEEMSIDSGSQFSIQNDSDSENENLFGTQFKYSGSGVSQQ</sequence>
<evidence type="ECO:0000256" key="1">
    <source>
        <dbReference type="SAM" id="MobiDB-lite"/>
    </source>
</evidence>
<proteinExistence type="predicted"/>
<dbReference type="EnsemblMetazoa" id="G4708.2">
    <property type="protein sequence ID" value="G4708.2:cds"/>
    <property type="gene ID" value="G4708"/>
</dbReference>
<dbReference type="PANTHER" id="PTHR35378">
    <property type="entry name" value="UNNAMED PRODUCT"/>
    <property type="match status" value="1"/>
</dbReference>
<feature type="region of interest" description="Disordered" evidence="1">
    <location>
        <begin position="193"/>
        <end position="228"/>
    </location>
</feature>
<dbReference type="PANTHER" id="PTHR35378:SF1">
    <property type="entry name" value="C2H2-TYPE DOMAIN-CONTAINING PROTEIN"/>
    <property type="match status" value="1"/>
</dbReference>
<evidence type="ECO:0000313" key="2">
    <source>
        <dbReference type="EnsemblMetazoa" id="G4708.2:cds"/>
    </source>
</evidence>
<reference evidence="2" key="1">
    <citation type="submission" date="2022-08" db="UniProtKB">
        <authorList>
            <consortium name="EnsemblMetazoa"/>
        </authorList>
    </citation>
    <scope>IDENTIFICATION</scope>
    <source>
        <strain evidence="2">05x7-T-G4-1.051#20</strain>
    </source>
</reference>
<dbReference type="Proteomes" id="UP000005408">
    <property type="component" value="Unassembled WGS sequence"/>
</dbReference>
<dbReference type="AlphaFoldDB" id="A0A8W8N5A3"/>
<protein>
    <submittedName>
        <fullName evidence="2">Uncharacterized protein</fullName>
    </submittedName>
</protein>
<evidence type="ECO:0000313" key="3">
    <source>
        <dbReference type="Proteomes" id="UP000005408"/>
    </source>
</evidence>
<organism evidence="2 3">
    <name type="scientific">Magallana gigas</name>
    <name type="common">Pacific oyster</name>
    <name type="synonym">Crassostrea gigas</name>
    <dbReference type="NCBI Taxonomy" id="29159"/>
    <lineage>
        <taxon>Eukaryota</taxon>
        <taxon>Metazoa</taxon>
        <taxon>Spiralia</taxon>
        <taxon>Lophotrochozoa</taxon>
        <taxon>Mollusca</taxon>
        <taxon>Bivalvia</taxon>
        <taxon>Autobranchia</taxon>
        <taxon>Pteriomorphia</taxon>
        <taxon>Ostreida</taxon>
        <taxon>Ostreoidea</taxon>
        <taxon>Ostreidae</taxon>
        <taxon>Magallana</taxon>
    </lineage>
</organism>
<accession>A0A8W8N5A3</accession>